<gene>
    <name evidence="2" type="ORF">A2625_05650</name>
</gene>
<proteinExistence type="predicted"/>
<evidence type="ECO:0000313" key="3">
    <source>
        <dbReference type="Proteomes" id="UP000178724"/>
    </source>
</evidence>
<evidence type="ECO:0000259" key="1">
    <source>
        <dbReference type="Pfam" id="PF13382"/>
    </source>
</evidence>
<reference evidence="2 3" key="1">
    <citation type="journal article" date="2016" name="Nat. Commun.">
        <title>Thousands of microbial genomes shed light on interconnected biogeochemical processes in an aquifer system.</title>
        <authorList>
            <person name="Anantharaman K."/>
            <person name="Brown C.T."/>
            <person name="Hug L.A."/>
            <person name="Sharon I."/>
            <person name="Castelle C.J."/>
            <person name="Probst A.J."/>
            <person name="Thomas B.C."/>
            <person name="Singh A."/>
            <person name="Wilkins M.J."/>
            <person name="Karaoz U."/>
            <person name="Brodie E.L."/>
            <person name="Williams K.H."/>
            <person name="Hubbard S.S."/>
            <person name="Banfield J.F."/>
        </authorList>
    </citation>
    <scope>NUCLEOTIDE SEQUENCE [LARGE SCALE GENOMIC DNA]</scope>
</reference>
<dbReference type="EMBL" id="METM01000011">
    <property type="protein sequence ID" value="OGB90366.1"/>
    <property type="molecule type" value="Genomic_DNA"/>
</dbReference>
<accession>A0A1F4Q3E9</accession>
<protein>
    <recommendedName>
        <fullName evidence="1">Adenine deaminase C-terminal domain-containing protein</fullName>
    </recommendedName>
</protein>
<organism evidence="2 3">
    <name type="scientific">candidate division WOR-1 bacterium RIFCSPHIGHO2_01_FULL_53_15</name>
    <dbReference type="NCBI Taxonomy" id="1802564"/>
    <lineage>
        <taxon>Bacteria</taxon>
        <taxon>Bacillati</taxon>
        <taxon>Saganbacteria</taxon>
    </lineage>
</organism>
<feature type="domain" description="Adenine deaminase C-terminal" evidence="1">
    <location>
        <begin position="41"/>
        <end position="190"/>
    </location>
</feature>
<dbReference type="Proteomes" id="UP000178724">
    <property type="component" value="Unassembled WGS sequence"/>
</dbReference>
<dbReference type="InterPro" id="IPR026912">
    <property type="entry name" value="Adenine_deam_C"/>
</dbReference>
<evidence type="ECO:0000313" key="2">
    <source>
        <dbReference type="EMBL" id="OGB90366.1"/>
    </source>
</evidence>
<name>A0A1F4Q3E9_UNCSA</name>
<comment type="caution">
    <text evidence="2">The sequence shown here is derived from an EMBL/GenBank/DDBJ whole genome shotgun (WGS) entry which is preliminary data.</text>
</comment>
<sequence>MKIKHFEVEDLRLKRTKKYVRVIELAPDGLLTRDAVIKYTGSDVERDVLKLVAVESEKGSGDIGLGFVKGVGLTKGAVAQSLSIEPGLIIGVGKSDEDLASAVRRVAQLGGGIVVVAGGMIMAELKLPLEVKRSENAAELAAEKTRVLAESAAGLGCRLAAPFAVLAFLTAAPIPQLRLTEKGLFDPVKQKIVDLFE</sequence>
<dbReference type="Pfam" id="PF13382">
    <property type="entry name" value="Adenine_deam_C"/>
    <property type="match status" value="1"/>
</dbReference>
<dbReference type="AlphaFoldDB" id="A0A1F4Q3E9"/>